<dbReference type="GO" id="GO:0046872">
    <property type="term" value="F:metal ion binding"/>
    <property type="evidence" value="ECO:0007669"/>
    <property type="project" value="UniProtKB-KW"/>
</dbReference>
<dbReference type="EMBL" id="JAUCMX010000003">
    <property type="protein sequence ID" value="KAK3551551.1"/>
    <property type="molecule type" value="Genomic_DNA"/>
</dbReference>
<keyword evidence="1" id="KW-0479">Metal-binding</keyword>
<comment type="caution">
    <text evidence="3">The sequence shown here is derived from an EMBL/GenBank/DDBJ whole genome shotgun (WGS) entry which is preliminary data.</text>
</comment>
<sequence>MSKLEKAIVGIVELFEEYAVTDHNKQLSNVELSDLIMSRLRSPEFQSKVDQVDICEALQKIDKSHDDQVNFKDFSQSVAILAQAYEKYGKGNHQVHQ</sequence>
<dbReference type="PROSITE" id="PS00018">
    <property type="entry name" value="EF_HAND_1"/>
    <property type="match status" value="1"/>
</dbReference>
<dbReference type="Gene3D" id="1.10.238.10">
    <property type="entry name" value="EF-hand"/>
    <property type="match status" value="1"/>
</dbReference>
<dbReference type="Proteomes" id="UP001274896">
    <property type="component" value="Unassembled WGS sequence"/>
</dbReference>
<evidence type="ECO:0000256" key="1">
    <source>
        <dbReference type="ARBA" id="ARBA00022723"/>
    </source>
</evidence>
<proteinExistence type="predicted"/>
<name>A0AAE0VA89_9TELE</name>
<dbReference type="AlphaFoldDB" id="A0AAE0VA89"/>
<keyword evidence="2" id="KW-0106">Calcium</keyword>
<accession>A0AAE0VA89</accession>
<gene>
    <name evidence="3" type="ORF">QTP70_019813</name>
</gene>
<evidence type="ECO:0000313" key="4">
    <source>
        <dbReference type="Proteomes" id="UP001274896"/>
    </source>
</evidence>
<organism evidence="3 4">
    <name type="scientific">Hemibagrus guttatus</name>
    <dbReference type="NCBI Taxonomy" id="175788"/>
    <lineage>
        <taxon>Eukaryota</taxon>
        <taxon>Metazoa</taxon>
        <taxon>Chordata</taxon>
        <taxon>Craniata</taxon>
        <taxon>Vertebrata</taxon>
        <taxon>Euteleostomi</taxon>
        <taxon>Actinopterygii</taxon>
        <taxon>Neopterygii</taxon>
        <taxon>Teleostei</taxon>
        <taxon>Ostariophysi</taxon>
        <taxon>Siluriformes</taxon>
        <taxon>Bagridae</taxon>
        <taxon>Hemibagrus</taxon>
    </lineage>
</organism>
<dbReference type="InterPro" id="IPR011992">
    <property type="entry name" value="EF-hand-dom_pair"/>
</dbReference>
<protein>
    <submittedName>
        <fullName evidence="3">Uncharacterized protein</fullName>
    </submittedName>
</protein>
<keyword evidence="4" id="KW-1185">Reference proteome</keyword>
<reference evidence="3" key="1">
    <citation type="submission" date="2023-06" db="EMBL/GenBank/DDBJ databases">
        <title>Male Hemibagrus guttatus genome.</title>
        <authorList>
            <person name="Bian C."/>
        </authorList>
    </citation>
    <scope>NUCLEOTIDE SEQUENCE</scope>
    <source>
        <strain evidence="3">Male_cb2023</strain>
        <tissue evidence="3">Muscle</tissue>
    </source>
</reference>
<dbReference type="SUPFAM" id="SSF47473">
    <property type="entry name" value="EF-hand"/>
    <property type="match status" value="1"/>
</dbReference>
<evidence type="ECO:0000313" key="3">
    <source>
        <dbReference type="EMBL" id="KAK3551551.1"/>
    </source>
</evidence>
<evidence type="ECO:0000256" key="2">
    <source>
        <dbReference type="ARBA" id="ARBA00022837"/>
    </source>
</evidence>
<dbReference type="InterPro" id="IPR018247">
    <property type="entry name" value="EF_Hand_1_Ca_BS"/>
</dbReference>